<dbReference type="EMBL" id="CADCXN010000062">
    <property type="protein sequence ID" value="CAA9891063.1"/>
    <property type="molecule type" value="Genomic_DNA"/>
</dbReference>
<comment type="caution">
    <text evidence="1">The sequence shown here is derived from an EMBL/GenBank/DDBJ whole genome shotgun (WGS) entry which is preliminary data.</text>
</comment>
<dbReference type="InterPro" id="IPR027417">
    <property type="entry name" value="P-loop_NTPase"/>
</dbReference>
<reference evidence="1 2" key="1">
    <citation type="submission" date="2020-02" db="EMBL/GenBank/DDBJ databases">
        <authorList>
            <person name="Hogendoorn C."/>
        </authorList>
    </citation>
    <scope>NUCLEOTIDE SEQUENCE [LARGE SCALE GENOMIC DNA]</scope>
    <source>
        <strain evidence="1">METHB21</strain>
    </source>
</reference>
<dbReference type="Proteomes" id="UP000494216">
    <property type="component" value="Unassembled WGS sequence"/>
</dbReference>
<organism evidence="1 2">
    <name type="scientific">Candidatus Methylobacter favarea</name>
    <dbReference type="NCBI Taxonomy" id="2707345"/>
    <lineage>
        <taxon>Bacteria</taxon>
        <taxon>Pseudomonadati</taxon>
        <taxon>Pseudomonadota</taxon>
        <taxon>Gammaproteobacteria</taxon>
        <taxon>Methylococcales</taxon>
        <taxon>Methylococcaceae</taxon>
        <taxon>Methylobacter</taxon>
    </lineage>
</organism>
<keyword evidence="2" id="KW-1185">Reference proteome</keyword>
<accession>A0A8S0Y6D1</accession>
<protein>
    <recommendedName>
        <fullName evidence="3">BREX system P-loop protein BrxC</fullName>
    </recommendedName>
</protein>
<evidence type="ECO:0000313" key="1">
    <source>
        <dbReference type="EMBL" id="CAA9891063.1"/>
    </source>
</evidence>
<dbReference type="InterPro" id="IPR047679">
    <property type="entry name" value="BREX_BrxC"/>
</dbReference>
<dbReference type="NCBIfam" id="NF033441">
    <property type="entry name" value="BREX_BrxC"/>
    <property type="match status" value="1"/>
</dbReference>
<dbReference type="RefSeq" id="WP_174625954.1">
    <property type="nucleotide sequence ID" value="NZ_CADCXN010000062.1"/>
</dbReference>
<gene>
    <name evidence="1" type="ORF">METHB2_330016</name>
</gene>
<evidence type="ECO:0000313" key="2">
    <source>
        <dbReference type="Proteomes" id="UP000494216"/>
    </source>
</evidence>
<proteinExistence type="predicted"/>
<sequence>MNNRDIYQKDPTTQKLVNEGVASVNDEQTSQALAVLRYELETFVCDGQYEKGMAHLLETYLKNIDQAQQPAVWISGFFGSGKSHLVKMLRALWVDTVFEDGATARGIANLPQSISESLKELNIQAKRHGGLHAASGTLGSSSRDKSVRMALLSLIFKSAGLPEQYPVARFVIWLKHEGIYEQVRSHVEQNGFDWNEELDNFYVAEGLHDALAQAKPNLFPSPTSCVETLNNLYPYVQDVSSDDMLKVMRQVLTRDGKFPLTLIVLDEVQQYIGEDSQRSIDVQEVVEACCKNIGGKLLFIGTGQTAVTGTSNLKKLEGRFTIRVELSDADVDAVIRKVILAKKPEAKAPIEQIMQTNLGEISRHLSGTTIGHRQDDIPFFSQDYPILPVRRRFWENTLRVLDQTGTDSQLRNQLSMIHKVIQTNLNNPLGHVVPSDYLYFDSADKLLQSRILPRKVHEKTLSWLKGSDSERLMARACGLVFLINKLGGSNNEIGIRATIDTLADLLVENLSQGSSVLRATLPAMLDKCDLLMKVGDEYRIQTEESAAWSDEFLSQRSNLANEAHRIDAERDDRIRRKFGEMVRKLSLTQGSSKVTRDISPIFDSQLPNDAGQRICVWVRDGWSIDENSVRADARQAGNQSPTVFVFIPKRSADDLRHHLIDFKAASATLDKRGVPNTPEGTEARAAMETTKQTAEGKIRELLDDAFSGARVFQGGGNEILGNNLQEMVMEAAGNSLQRLYPQFYLADHVGWSKVYEKAQKGAPDALKAVGDDGEPDKNPVCKAILGYIAGGKKGAEIRGEFETSRYGWSRDAVDGGIQVLLGAGLIKIDKIAGNSNNLPAPTELERKQIGQAEFKVESATITTPQRIQIRKLLQKVGLTSKQGEELAYAPQFLQKMFQLADQAGGEAPKPAKPITAFLDEIRLTAGNEQLLSLYNRRDELSQCIEMWTELAERIGKRWPNWMILKRLMAHAASLQDVEVFLAQVNTIEQQRQLLDEPDQTVPLVANLTQLLRDELNRLDTEYKTRHHQGMQRLAEDDNWQQLEPEQRNALLAEQHLTQADMPVVKVASTDDVLSTLGLLQLTAFKVRVAALNARFNEVLIAAAELLEPQAQFVSLPSRTIRTEEDIEMWLEDSKHSIQKALELGPVVIH</sequence>
<name>A0A8S0Y6D1_9GAMM</name>
<evidence type="ECO:0008006" key="3">
    <source>
        <dbReference type="Google" id="ProtNLM"/>
    </source>
</evidence>
<dbReference type="SUPFAM" id="SSF52540">
    <property type="entry name" value="P-loop containing nucleoside triphosphate hydrolases"/>
    <property type="match status" value="1"/>
</dbReference>
<dbReference type="AlphaFoldDB" id="A0A8S0Y6D1"/>